<feature type="domain" description="Cell envelope-related transcriptional attenuator" evidence="2">
    <location>
        <begin position="87"/>
        <end position="229"/>
    </location>
</feature>
<evidence type="ECO:0000313" key="3">
    <source>
        <dbReference type="EMBL" id="QCA29619.1"/>
    </source>
</evidence>
<dbReference type="Pfam" id="PF03816">
    <property type="entry name" value="LytR_cpsA_psr"/>
    <property type="match status" value="1"/>
</dbReference>
<dbReference type="EMBL" id="CP038865">
    <property type="protein sequence ID" value="QCA29619.1"/>
    <property type="molecule type" value="Genomic_DNA"/>
</dbReference>
<name>A0AAJ5EH02_9ENTE</name>
<evidence type="ECO:0000259" key="2">
    <source>
        <dbReference type="Pfam" id="PF03816"/>
    </source>
</evidence>
<dbReference type="Proteomes" id="UP000296883">
    <property type="component" value="Chromosome"/>
</dbReference>
<reference evidence="3 5" key="2">
    <citation type="journal article" date="2020" name="Int. J. Syst. Evol. Microbiol.">
        <title>Vagococcus xieshaowenii sp. nov., isolated from snow finch (Montifringilla taczanowskii) cloacal content.</title>
        <authorList>
            <person name="Ge Y."/>
            <person name="Yang J."/>
            <person name="Lai X.H."/>
            <person name="Zhang G."/>
            <person name="Jin D."/>
            <person name="Lu S."/>
            <person name="Wang B."/>
            <person name="Huang Y."/>
            <person name="Huang Y."/>
            <person name="Ren Z."/>
            <person name="Zhang X."/>
            <person name="Xu J."/>
        </authorList>
    </citation>
    <scope>NUCLEOTIDE SEQUENCE [LARGE SCALE GENOMIC DNA]</scope>
    <source>
        <strain evidence="5">personal::cf-49</strain>
        <strain evidence="3">Personal::cf-49</strain>
    </source>
</reference>
<dbReference type="NCBIfam" id="TIGR00350">
    <property type="entry name" value="lytR_cpsA_psr"/>
    <property type="match status" value="1"/>
</dbReference>
<accession>A0AAJ5EH02</accession>
<dbReference type="AlphaFoldDB" id="A0AAJ5EH02"/>
<protein>
    <submittedName>
        <fullName evidence="4">Transcriptional regulator</fullName>
    </submittedName>
</protein>
<dbReference type="EMBL" id="SRHU01000003">
    <property type="protein sequence ID" value="TFZ43278.1"/>
    <property type="molecule type" value="Genomic_DNA"/>
</dbReference>
<dbReference type="InterPro" id="IPR004474">
    <property type="entry name" value="LytR_CpsA_psr"/>
</dbReference>
<organism evidence="4 6">
    <name type="scientific">Vagococcus xieshaowenii</name>
    <dbReference type="NCBI Taxonomy" id="2562451"/>
    <lineage>
        <taxon>Bacteria</taxon>
        <taxon>Bacillati</taxon>
        <taxon>Bacillota</taxon>
        <taxon>Bacilli</taxon>
        <taxon>Lactobacillales</taxon>
        <taxon>Enterococcaceae</taxon>
        <taxon>Vagococcus</taxon>
    </lineage>
</organism>
<dbReference type="Gene3D" id="3.40.630.190">
    <property type="entry name" value="LCP protein"/>
    <property type="match status" value="1"/>
</dbReference>
<evidence type="ECO:0000313" key="4">
    <source>
        <dbReference type="EMBL" id="TFZ43278.1"/>
    </source>
</evidence>
<evidence type="ECO:0000313" key="6">
    <source>
        <dbReference type="Proteomes" id="UP000297725"/>
    </source>
</evidence>
<dbReference type="PANTHER" id="PTHR33392:SF6">
    <property type="entry name" value="POLYISOPRENYL-TEICHOIC ACID--PEPTIDOGLYCAN TEICHOIC ACID TRANSFERASE TAGU"/>
    <property type="match status" value="1"/>
</dbReference>
<evidence type="ECO:0000313" key="5">
    <source>
        <dbReference type="Proteomes" id="UP000296883"/>
    </source>
</evidence>
<reference evidence="4 6" key="1">
    <citation type="submission" date="2019-03" db="EMBL/GenBank/DDBJ databases">
        <title>Vagococcus sp. was isolated fron gut of Carduelis flavirostris.</title>
        <authorList>
            <person name="Ge Y."/>
        </authorList>
    </citation>
    <scope>NUCLEOTIDE SEQUENCE [LARGE SCALE GENOMIC DNA]</scope>
    <source>
        <strain evidence="4 6">CF-210</strain>
    </source>
</reference>
<dbReference type="Proteomes" id="UP000297725">
    <property type="component" value="Unassembled WGS sequence"/>
</dbReference>
<dbReference type="PANTHER" id="PTHR33392">
    <property type="entry name" value="POLYISOPRENYL-TEICHOIC ACID--PEPTIDOGLYCAN TEICHOIC ACID TRANSFERASE TAGU"/>
    <property type="match status" value="1"/>
</dbReference>
<comment type="similarity">
    <text evidence="1">Belongs to the LytR/CpsA/Psr (LCP) family.</text>
</comment>
<dbReference type="InterPro" id="IPR050922">
    <property type="entry name" value="LytR/CpsA/Psr_CW_biosynth"/>
</dbReference>
<sequence>MKKESSFGKKLLKTIIGILVLLILAVAGMAAKVYFDAKGTASDIHKPIDREVSELRDKAAQTKKGDPISILLLGIDTGDLGRVEQGRSDTMMIATLNPNTKKSTLVSIPRDTYTAIIGHDTIDKLNHAYAFGGAEMSMLSVENLLDIPVDHYVAVDMGGLKQVVDIVGGIDVDNDIEFTQDNYSFPIGVNHMNGEQTLAYIRMRYDDPNGDYGRQNRQRKVVTAILKQALSFNTLTNYNDILKLLQNSVATDLTWDQLLDLQSKYSSSFGSMTSDQLQGTGDMIGGVSYQIIGDDELARVTTLLKEQLEVE</sequence>
<evidence type="ECO:0000256" key="1">
    <source>
        <dbReference type="ARBA" id="ARBA00006068"/>
    </source>
</evidence>
<proteinExistence type="inferred from homology"/>
<gene>
    <name evidence="4" type="ORF">E4031_00510</name>
    <name evidence="3" type="ORF">E4Z98_07935</name>
</gene>
<keyword evidence="5" id="KW-1185">Reference proteome</keyword>